<evidence type="ECO:0000313" key="1">
    <source>
        <dbReference type="EMBL" id="KAF2630241.1"/>
    </source>
</evidence>
<name>A0ACB6S7Q6_9PLEO</name>
<comment type="caution">
    <text evidence="1">The sequence shown here is derived from an EMBL/GenBank/DDBJ whole genome shotgun (WGS) entry which is preliminary data.</text>
</comment>
<dbReference type="EMBL" id="MU006707">
    <property type="protein sequence ID" value="KAF2630241.1"/>
    <property type="molecule type" value="Genomic_DNA"/>
</dbReference>
<dbReference type="Proteomes" id="UP000799754">
    <property type="component" value="Unassembled WGS sequence"/>
</dbReference>
<sequence>MLHHRLPTRTQRLLNPQHHRAKPRLHGFDPSNVRINNEPSYIRPQSNAADTETLVWLDTAESNTTHLGQTVRMCHNFVPLQVGRNLTRSKEMLEKSAQYLNAASGERSEYSVFRETNNTVPWECEGSGMVKPVSRPNNSTALLEDPLTCGVRNFSREFGTFASVQNYDFGTNFPLMDIMTFFPTIEQGRTFREDMPRVQIACLVPGQVTEGGREKASVQSVLERYNSMGGNRTGGAQAIDGLSTWRLFAWVVCMSLVFAV</sequence>
<organism evidence="1 2">
    <name type="scientific">Macroventuria anomochaeta</name>
    <dbReference type="NCBI Taxonomy" id="301207"/>
    <lineage>
        <taxon>Eukaryota</taxon>
        <taxon>Fungi</taxon>
        <taxon>Dikarya</taxon>
        <taxon>Ascomycota</taxon>
        <taxon>Pezizomycotina</taxon>
        <taxon>Dothideomycetes</taxon>
        <taxon>Pleosporomycetidae</taxon>
        <taxon>Pleosporales</taxon>
        <taxon>Pleosporineae</taxon>
        <taxon>Didymellaceae</taxon>
        <taxon>Macroventuria</taxon>
    </lineage>
</organism>
<evidence type="ECO:0000313" key="2">
    <source>
        <dbReference type="Proteomes" id="UP000799754"/>
    </source>
</evidence>
<accession>A0ACB6S7Q6</accession>
<protein>
    <submittedName>
        <fullName evidence="1">Uncharacterized protein</fullName>
    </submittedName>
</protein>
<gene>
    <name evidence="1" type="ORF">BU25DRAFT_446510</name>
</gene>
<reference evidence="1" key="1">
    <citation type="journal article" date="2020" name="Stud. Mycol.">
        <title>101 Dothideomycetes genomes: a test case for predicting lifestyles and emergence of pathogens.</title>
        <authorList>
            <person name="Haridas S."/>
            <person name="Albert R."/>
            <person name="Binder M."/>
            <person name="Bloem J."/>
            <person name="Labutti K."/>
            <person name="Salamov A."/>
            <person name="Andreopoulos B."/>
            <person name="Baker S."/>
            <person name="Barry K."/>
            <person name="Bills G."/>
            <person name="Bluhm B."/>
            <person name="Cannon C."/>
            <person name="Castanera R."/>
            <person name="Culley D."/>
            <person name="Daum C."/>
            <person name="Ezra D."/>
            <person name="Gonzalez J."/>
            <person name="Henrissat B."/>
            <person name="Kuo A."/>
            <person name="Liang C."/>
            <person name="Lipzen A."/>
            <person name="Lutzoni F."/>
            <person name="Magnuson J."/>
            <person name="Mondo S."/>
            <person name="Nolan M."/>
            <person name="Ohm R."/>
            <person name="Pangilinan J."/>
            <person name="Park H.-J."/>
            <person name="Ramirez L."/>
            <person name="Alfaro M."/>
            <person name="Sun H."/>
            <person name="Tritt A."/>
            <person name="Yoshinaga Y."/>
            <person name="Zwiers L.-H."/>
            <person name="Turgeon B."/>
            <person name="Goodwin S."/>
            <person name="Spatafora J."/>
            <person name="Crous P."/>
            <person name="Grigoriev I."/>
        </authorList>
    </citation>
    <scope>NUCLEOTIDE SEQUENCE</scope>
    <source>
        <strain evidence="1">CBS 525.71</strain>
    </source>
</reference>
<proteinExistence type="predicted"/>
<keyword evidence="2" id="KW-1185">Reference proteome</keyword>